<dbReference type="PANTHER" id="PTHR43829:SF24">
    <property type="entry name" value="MIP AQUAPORIN (EUROFUNG)"/>
    <property type="match status" value="1"/>
</dbReference>
<dbReference type="InterPro" id="IPR022357">
    <property type="entry name" value="MIP_CS"/>
</dbReference>
<dbReference type="PROSITE" id="PS00221">
    <property type="entry name" value="MIP"/>
    <property type="match status" value="1"/>
</dbReference>
<evidence type="ECO:0000256" key="4">
    <source>
        <dbReference type="ARBA" id="ARBA00022692"/>
    </source>
</evidence>
<dbReference type="InterPro" id="IPR023271">
    <property type="entry name" value="Aquaporin-like"/>
</dbReference>
<dbReference type="EMBL" id="JXCE01000160">
    <property type="protein sequence ID" value="KPA39954.1"/>
    <property type="molecule type" value="Genomic_DNA"/>
</dbReference>
<feature type="transmembrane region" description="Helical" evidence="8">
    <location>
        <begin position="503"/>
        <end position="523"/>
    </location>
</feature>
<dbReference type="PANTHER" id="PTHR43829">
    <property type="entry name" value="AQUAPORIN OR AQUAGLYCEROPORIN RELATED"/>
    <property type="match status" value="1"/>
</dbReference>
<feature type="transmembrane region" description="Helical" evidence="8">
    <location>
        <begin position="369"/>
        <end position="391"/>
    </location>
</feature>
<protein>
    <submittedName>
        <fullName evidence="9">Channel protein</fullName>
    </submittedName>
</protein>
<dbReference type="InterPro" id="IPR050363">
    <property type="entry name" value="MIP/Aquaporin"/>
</dbReference>
<dbReference type="Proteomes" id="UP000037904">
    <property type="component" value="Unassembled WGS sequence"/>
</dbReference>
<comment type="subcellular location">
    <subcellularLocation>
        <location evidence="1">Membrane</location>
        <topology evidence="1">Multi-pass membrane protein</topology>
    </subcellularLocation>
</comment>
<evidence type="ECO:0000256" key="3">
    <source>
        <dbReference type="ARBA" id="ARBA00022448"/>
    </source>
</evidence>
<feature type="compositionally biased region" description="Basic and acidic residues" evidence="7">
    <location>
        <begin position="1"/>
        <end position="12"/>
    </location>
</feature>
<keyword evidence="3" id="KW-0813">Transport</keyword>
<gene>
    <name evidence="9" type="ORF">FLAG1_07177</name>
</gene>
<dbReference type="AlphaFoldDB" id="A0A0N0V6C1"/>
<dbReference type="SUPFAM" id="SSF81338">
    <property type="entry name" value="Aquaporin-like"/>
    <property type="match status" value="1"/>
</dbReference>
<organism evidence="9 10">
    <name type="scientific">Fusarium langsethiae</name>
    <dbReference type="NCBI Taxonomy" id="179993"/>
    <lineage>
        <taxon>Eukaryota</taxon>
        <taxon>Fungi</taxon>
        <taxon>Dikarya</taxon>
        <taxon>Ascomycota</taxon>
        <taxon>Pezizomycotina</taxon>
        <taxon>Sordariomycetes</taxon>
        <taxon>Hypocreomycetidae</taxon>
        <taxon>Hypocreales</taxon>
        <taxon>Nectriaceae</taxon>
        <taxon>Fusarium</taxon>
    </lineage>
</organism>
<keyword evidence="5 8" id="KW-1133">Transmembrane helix</keyword>
<evidence type="ECO:0000313" key="9">
    <source>
        <dbReference type="EMBL" id="KPA39954.1"/>
    </source>
</evidence>
<evidence type="ECO:0000256" key="6">
    <source>
        <dbReference type="ARBA" id="ARBA00023136"/>
    </source>
</evidence>
<feature type="region of interest" description="Disordered" evidence="7">
    <location>
        <begin position="1"/>
        <end position="98"/>
    </location>
</feature>
<comment type="caution">
    <text evidence="9">The sequence shown here is derived from an EMBL/GenBank/DDBJ whole genome shotgun (WGS) entry which is preliminary data.</text>
</comment>
<feature type="compositionally biased region" description="Polar residues" evidence="7">
    <location>
        <begin position="77"/>
        <end position="87"/>
    </location>
</feature>
<name>A0A0N0V6C1_FUSLA</name>
<feature type="transmembrane region" description="Helical" evidence="8">
    <location>
        <begin position="329"/>
        <end position="348"/>
    </location>
</feature>
<evidence type="ECO:0000256" key="8">
    <source>
        <dbReference type="SAM" id="Phobius"/>
    </source>
</evidence>
<feature type="compositionally biased region" description="Polar residues" evidence="7">
    <location>
        <begin position="237"/>
        <end position="247"/>
    </location>
</feature>
<dbReference type="GO" id="GO:0015250">
    <property type="term" value="F:water channel activity"/>
    <property type="evidence" value="ECO:0007669"/>
    <property type="project" value="TreeGrafter"/>
</dbReference>
<proteinExistence type="inferred from homology"/>
<evidence type="ECO:0000256" key="1">
    <source>
        <dbReference type="ARBA" id="ARBA00004141"/>
    </source>
</evidence>
<feature type="compositionally biased region" description="Basic and acidic residues" evidence="7">
    <location>
        <begin position="249"/>
        <end position="266"/>
    </location>
</feature>
<feature type="compositionally biased region" description="Polar residues" evidence="7">
    <location>
        <begin position="171"/>
        <end position="200"/>
    </location>
</feature>
<feature type="transmembrane region" description="Helical" evidence="8">
    <location>
        <begin position="423"/>
        <end position="441"/>
    </location>
</feature>
<feature type="transmembrane region" description="Helical" evidence="8">
    <location>
        <begin position="453"/>
        <end position="472"/>
    </location>
</feature>
<dbReference type="GO" id="GO:0015254">
    <property type="term" value="F:glycerol channel activity"/>
    <property type="evidence" value="ECO:0007669"/>
    <property type="project" value="TreeGrafter"/>
</dbReference>
<feature type="transmembrane region" description="Helical" evidence="8">
    <location>
        <begin position="291"/>
        <end position="309"/>
    </location>
</feature>
<evidence type="ECO:0000256" key="5">
    <source>
        <dbReference type="ARBA" id="ARBA00022989"/>
    </source>
</evidence>
<accession>A0A0N0V6C1</accession>
<dbReference type="Pfam" id="PF00230">
    <property type="entry name" value="MIP"/>
    <property type="match status" value="1"/>
</dbReference>
<evidence type="ECO:0000313" key="10">
    <source>
        <dbReference type="Proteomes" id="UP000037904"/>
    </source>
</evidence>
<feature type="region of interest" description="Disordered" evidence="7">
    <location>
        <begin position="169"/>
        <end position="270"/>
    </location>
</feature>
<keyword evidence="10" id="KW-1185">Reference proteome</keyword>
<evidence type="ECO:0000256" key="2">
    <source>
        <dbReference type="ARBA" id="ARBA00006175"/>
    </source>
</evidence>
<keyword evidence="4 8" id="KW-0812">Transmembrane</keyword>
<feature type="compositionally biased region" description="Basic and acidic residues" evidence="7">
    <location>
        <begin position="38"/>
        <end position="48"/>
    </location>
</feature>
<dbReference type="GO" id="GO:0005886">
    <property type="term" value="C:plasma membrane"/>
    <property type="evidence" value="ECO:0007669"/>
    <property type="project" value="TreeGrafter"/>
</dbReference>
<keyword evidence="6 8" id="KW-0472">Membrane</keyword>
<sequence length="548" mass="60506">MAGPQDHDHDYFSKPTTPSTPGQAHLGNVANRIPSTISDRETGTDRTRSTRPRHRVLHGLPSTFMSHLSRRPAASSRGFSRMSSEGTASRPVAPQHSSQYHHYAPAEDGYYQENPWFGEQDKKPIFSLGKPLPHKVRRKVLKPIRPDGKVDEEMAIVKEELVNEPHLGYASRTTSGQPYRMETQSSLPSRDMQRQQTRTTAAGVAHNDRRNDAGQPVFEYIPGEATPTPGHRDPASRVQSKQDNSHSPPEFKVDGEPLGHQEKDCVENGDTDANEMRNWWARIRAKHPEPLAEFLATAVAIFLGLTGTLSVNLSAKQSQPYGTYETSCWAWGFAWMFGIYLGGGVSGAHMNPAISVSLSIFRGFPWKQCAIYVVVQFVASIVAGALAYAIYADSIHHVDPDMTKMSMTFFSTPREWVTLKSAFFNQVVGSAIMMIAVFALGDDQNNPPGAGMHALVLGFLVTTLKFTLGYNIGSALNPASDFGPRVVAYAVGFRGDNVFHSGWWFYGPWAATLIGSILGCTLYDSFVFVGSESPVNFRLDKRVKKLLN</sequence>
<evidence type="ECO:0000256" key="7">
    <source>
        <dbReference type="SAM" id="MobiDB-lite"/>
    </source>
</evidence>
<comment type="similarity">
    <text evidence="2">Belongs to the MIP/aquaporin (TC 1.A.8) family.</text>
</comment>
<reference evidence="9 10" key="1">
    <citation type="submission" date="2015-04" db="EMBL/GenBank/DDBJ databases">
        <title>The draft genome sequence of Fusarium langsethiae, a T-2/HT-2 mycotoxin producer.</title>
        <authorList>
            <person name="Lysoe E."/>
            <person name="Divon H.H."/>
            <person name="Terzi V."/>
            <person name="Orru L."/>
            <person name="Lamontanara A."/>
            <person name="Kolseth A.-K."/>
            <person name="Frandsen R.J."/>
            <person name="Nielsen K."/>
            <person name="Thrane U."/>
        </authorList>
    </citation>
    <scope>NUCLEOTIDE SEQUENCE [LARGE SCALE GENOMIC DNA]</scope>
    <source>
        <strain evidence="9 10">Fl201059</strain>
    </source>
</reference>
<dbReference type="CDD" id="cd00333">
    <property type="entry name" value="MIP"/>
    <property type="match status" value="1"/>
</dbReference>
<dbReference type="PRINTS" id="PR00783">
    <property type="entry name" value="MINTRINSICP"/>
</dbReference>
<dbReference type="Gene3D" id="1.20.1080.10">
    <property type="entry name" value="Glycerol uptake facilitator protein"/>
    <property type="match status" value="1"/>
</dbReference>
<dbReference type="InterPro" id="IPR000425">
    <property type="entry name" value="MIP"/>
</dbReference>